<dbReference type="PROSITE" id="PS51094">
    <property type="entry name" value="PTS_EIIA_TYPE_2"/>
    <property type="match status" value="1"/>
</dbReference>
<feature type="domain" description="PRD" evidence="6">
    <location>
        <begin position="172"/>
        <end position="278"/>
    </location>
</feature>
<dbReference type="EMBL" id="JXKH01000003">
    <property type="protein sequence ID" value="OJG18709.1"/>
    <property type="molecule type" value="Genomic_DNA"/>
</dbReference>
<evidence type="ECO:0000256" key="2">
    <source>
        <dbReference type="ARBA" id="ARBA00023015"/>
    </source>
</evidence>
<sequence>MEKTTELLTLLLEAEGIITSKQVALQLGVSAKTVRHYVALLQEEGAANGFQISSKKGQGLALQVTDATKFHQLRQRVAEPVENLLDQLMEGFIQQEGYLRAEEVCEELFISQSKLSQLLKELRKILGYYDLTIVSKPHYGMKIEGSEFNFRRFLASNYVQAYRATDKQLAYPASDATSGLLEAIKTVISEEFLRHAYPISENILHNLADHLEIAVLRMKEGMYLEGVPITASTTEDQRRLAECIVERLEMVCQVHFSENELAYVIGQIVGKRMLEKNQTKIVSEEVNRLVDQVLRVIEKQKGIDLLHDLDLRTMLMLHLAPLLDRLELGIELKNPLLDEVKIQCIFAYDVAIIAGQRIQEHSGKALSDHELSYLAMHFEVALNRQTEIQPKRILVVSHNGRSSGELLKAKFERYFPAHIETLTVCDLTDYEAYLANEPVDFLFTTETLNYQGTIPVFSFEFFLQPATVRKIEEVLTAELTPEQLRTYFDEDLYFPECSFKDREAVLDFLCREVRAKYRLPADFEALIQEREGYFGTDLMPQVALPHPNQLVAPVTKVCVLTLKKAIRWYKNPVRLVVLMLINKEDALKSKPLTERLIQRCGDPARLEKLLAAENVAAFVKEMEEE</sequence>
<reference evidence="7 8" key="1">
    <citation type="submission" date="2014-12" db="EMBL/GenBank/DDBJ databases">
        <title>Draft genome sequences of 29 type strains of Enterococci.</title>
        <authorList>
            <person name="Zhong Z."/>
            <person name="Sun Z."/>
            <person name="Liu W."/>
            <person name="Zhang W."/>
            <person name="Zhang H."/>
        </authorList>
    </citation>
    <scope>NUCLEOTIDE SEQUENCE [LARGE SCALE GENOMIC DNA]</scope>
    <source>
        <strain evidence="7 8">DSM 17029</strain>
    </source>
</reference>
<dbReference type="Gene3D" id="1.10.1790.10">
    <property type="entry name" value="PRD domain"/>
    <property type="match status" value="2"/>
</dbReference>
<dbReference type="InterPro" id="IPR011608">
    <property type="entry name" value="PRD"/>
</dbReference>
<dbReference type="InterPro" id="IPR036634">
    <property type="entry name" value="PRD_sf"/>
</dbReference>
<dbReference type="Pfam" id="PF05043">
    <property type="entry name" value="Mga"/>
    <property type="match status" value="1"/>
</dbReference>
<evidence type="ECO:0000256" key="1">
    <source>
        <dbReference type="ARBA" id="ARBA00022737"/>
    </source>
</evidence>
<dbReference type="Proteomes" id="UP000181884">
    <property type="component" value="Unassembled WGS sequence"/>
</dbReference>
<dbReference type="GO" id="GO:0006355">
    <property type="term" value="P:regulation of DNA-templated transcription"/>
    <property type="evidence" value="ECO:0007669"/>
    <property type="project" value="InterPro"/>
</dbReference>
<dbReference type="SUPFAM" id="SSF63520">
    <property type="entry name" value="PTS-regulatory domain, PRD"/>
    <property type="match status" value="2"/>
</dbReference>
<gene>
    <name evidence="7" type="ORF">RU97_GL001327</name>
</gene>
<keyword evidence="2" id="KW-0805">Transcription regulation</keyword>
<dbReference type="InterPro" id="IPR016152">
    <property type="entry name" value="PTrfase/Anion_transptr"/>
</dbReference>
<comment type="caution">
    <text evidence="7">The sequence shown here is derived from an EMBL/GenBank/DDBJ whole genome shotgun (WGS) entry which is preliminary data.</text>
</comment>
<keyword evidence="4" id="KW-0804">Transcription</keyword>
<evidence type="ECO:0000313" key="8">
    <source>
        <dbReference type="Proteomes" id="UP000181884"/>
    </source>
</evidence>
<dbReference type="PANTHER" id="PTHR30185">
    <property type="entry name" value="CRYPTIC BETA-GLUCOSIDE BGL OPERON ANTITERMINATOR"/>
    <property type="match status" value="1"/>
</dbReference>
<keyword evidence="3" id="KW-0010">Activator</keyword>
<feature type="domain" description="PTS EIIA type-2" evidence="5">
    <location>
        <begin position="486"/>
        <end position="625"/>
    </location>
</feature>
<keyword evidence="8" id="KW-1185">Reference proteome</keyword>
<dbReference type="PANTHER" id="PTHR30185:SF13">
    <property type="entry name" value="LICABCH OPERON REGULATOR-RELATED"/>
    <property type="match status" value="1"/>
</dbReference>
<dbReference type="Pfam" id="PF00874">
    <property type="entry name" value="PRD"/>
    <property type="match status" value="2"/>
</dbReference>
<dbReference type="InterPro" id="IPR013196">
    <property type="entry name" value="HTH_11"/>
</dbReference>
<evidence type="ECO:0000256" key="4">
    <source>
        <dbReference type="ARBA" id="ARBA00023163"/>
    </source>
</evidence>
<name>A0A1L8RG06_9ENTE</name>
<protein>
    <submittedName>
        <fullName evidence="7">Uncharacterized protein</fullName>
    </submittedName>
</protein>
<dbReference type="InterPro" id="IPR007737">
    <property type="entry name" value="Mga_HTH"/>
</dbReference>
<dbReference type="InterPro" id="IPR036388">
    <property type="entry name" value="WH-like_DNA-bd_sf"/>
</dbReference>
<dbReference type="Gene3D" id="1.10.10.10">
    <property type="entry name" value="Winged helix-like DNA-binding domain superfamily/Winged helix DNA-binding domain"/>
    <property type="match status" value="1"/>
</dbReference>
<evidence type="ECO:0000256" key="3">
    <source>
        <dbReference type="ARBA" id="ARBA00023159"/>
    </source>
</evidence>
<dbReference type="SUPFAM" id="SSF55804">
    <property type="entry name" value="Phoshotransferase/anion transport protein"/>
    <property type="match status" value="1"/>
</dbReference>
<dbReference type="AlphaFoldDB" id="A0A1L8RG06"/>
<keyword evidence="1" id="KW-0677">Repeat</keyword>
<evidence type="ECO:0000259" key="5">
    <source>
        <dbReference type="PROSITE" id="PS51094"/>
    </source>
</evidence>
<evidence type="ECO:0000313" key="7">
    <source>
        <dbReference type="EMBL" id="OJG18709.1"/>
    </source>
</evidence>
<dbReference type="PROSITE" id="PS51372">
    <property type="entry name" value="PRD_2"/>
    <property type="match status" value="2"/>
</dbReference>
<dbReference type="InterPro" id="IPR050661">
    <property type="entry name" value="BglG_antiterminators"/>
</dbReference>
<organism evidence="7 8">
    <name type="scientific">Enterococcus canis</name>
    <dbReference type="NCBI Taxonomy" id="214095"/>
    <lineage>
        <taxon>Bacteria</taxon>
        <taxon>Bacillati</taxon>
        <taxon>Bacillota</taxon>
        <taxon>Bacilli</taxon>
        <taxon>Lactobacillales</taxon>
        <taxon>Enterococcaceae</taxon>
        <taxon>Enterococcus</taxon>
    </lineage>
</organism>
<dbReference type="RefSeq" id="WP_067393853.1">
    <property type="nucleotide sequence ID" value="NZ_JXKH01000003.1"/>
</dbReference>
<dbReference type="InterPro" id="IPR002178">
    <property type="entry name" value="PTS_EIIA_type-2_dom"/>
</dbReference>
<accession>A0A1L8RG06</accession>
<dbReference type="Pfam" id="PF00359">
    <property type="entry name" value="PTS_EIIA_2"/>
    <property type="match status" value="1"/>
</dbReference>
<dbReference type="STRING" id="214095.RU97_GL001327"/>
<proteinExistence type="predicted"/>
<dbReference type="Gene3D" id="3.40.930.10">
    <property type="entry name" value="Mannitol-specific EII, Chain A"/>
    <property type="match status" value="1"/>
</dbReference>
<dbReference type="Pfam" id="PF08279">
    <property type="entry name" value="HTH_11"/>
    <property type="match status" value="1"/>
</dbReference>
<evidence type="ECO:0000259" key="6">
    <source>
        <dbReference type="PROSITE" id="PS51372"/>
    </source>
</evidence>
<feature type="domain" description="PRD" evidence="6">
    <location>
        <begin position="281"/>
        <end position="388"/>
    </location>
</feature>